<dbReference type="Pfam" id="PF07690">
    <property type="entry name" value="MFS_1"/>
    <property type="match status" value="1"/>
</dbReference>
<dbReference type="InterPro" id="IPR011701">
    <property type="entry name" value="MFS"/>
</dbReference>
<accession>A0ABW6T0J3</accession>
<dbReference type="InterPro" id="IPR036259">
    <property type="entry name" value="MFS_trans_sf"/>
</dbReference>
<dbReference type="CDD" id="cd17324">
    <property type="entry name" value="MFS_NepI_like"/>
    <property type="match status" value="1"/>
</dbReference>
<keyword evidence="3 6" id="KW-0812">Transmembrane</keyword>
<dbReference type="SUPFAM" id="SSF103473">
    <property type="entry name" value="MFS general substrate transporter"/>
    <property type="match status" value="1"/>
</dbReference>
<evidence type="ECO:0000256" key="4">
    <source>
        <dbReference type="ARBA" id="ARBA00022989"/>
    </source>
</evidence>
<evidence type="ECO:0000256" key="6">
    <source>
        <dbReference type="SAM" id="Phobius"/>
    </source>
</evidence>
<gene>
    <name evidence="8" type="ORF">ACFYXI_33865</name>
</gene>
<feature type="transmembrane region" description="Helical" evidence="6">
    <location>
        <begin position="358"/>
        <end position="380"/>
    </location>
</feature>
<evidence type="ECO:0000256" key="1">
    <source>
        <dbReference type="ARBA" id="ARBA00004651"/>
    </source>
</evidence>
<feature type="transmembrane region" description="Helical" evidence="6">
    <location>
        <begin position="69"/>
        <end position="95"/>
    </location>
</feature>
<feature type="transmembrane region" description="Helical" evidence="6">
    <location>
        <begin position="101"/>
        <end position="119"/>
    </location>
</feature>
<dbReference type="EMBL" id="JBIASD010000033">
    <property type="protein sequence ID" value="MFF3670587.1"/>
    <property type="molecule type" value="Genomic_DNA"/>
</dbReference>
<feature type="transmembrane region" description="Helical" evidence="6">
    <location>
        <begin position="236"/>
        <end position="254"/>
    </location>
</feature>
<feature type="transmembrane region" description="Helical" evidence="6">
    <location>
        <begin position="261"/>
        <end position="282"/>
    </location>
</feature>
<proteinExistence type="predicted"/>
<organism evidence="8 9">
    <name type="scientific">Microtetraspora malaysiensis</name>
    <dbReference type="NCBI Taxonomy" id="161358"/>
    <lineage>
        <taxon>Bacteria</taxon>
        <taxon>Bacillati</taxon>
        <taxon>Actinomycetota</taxon>
        <taxon>Actinomycetes</taxon>
        <taxon>Streptosporangiales</taxon>
        <taxon>Streptosporangiaceae</taxon>
        <taxon>Microtetraspora</taxon>
    </lineage>
</organism>
<protein>
    <submittedName>
        <fullName evidence="8">MFS transporter</fullName>
    </submittedName>
</protein>
<sequence length="390" mass="39507">MPAALLALALSAFAIGTTEFVTNGLLSALADDFGVTIAHAGMVTTAYAIGQVCGPVLALLTVRMPSKRVLVLLMAVFTAGNLVSAVAPTFGLLLASRFLTAWAHTAFFGVASVVASRLVPPGRQAGAIALVFTGLSLANVLGMPMGTLAGQSWGWRGAFALVAAFGVAGLAGMIRLIPRDDVPPAVDLRAELAVFGNPRLWLALAATATGFGGLFASFTFIEPVLTRVTGFTTGDMVWLLAIYGAGLVAGNWLAGRAADRALVATTTTLLVFLTAGLCLFTVTAHDKPLTVVTLFLLGACGFGLLTPTQTYVLRVAGRDSALVGTANTAAFGAGITAGSLLGAAVIDHGAPYTGVNLAGAAMTASGLLIFGLSLAVSIRARCARAGSGRP</sequence>
<feature type="transmembrane region" description="Helical" evidence="6">
    <location>
        <begin position="158"/>
        <end position="178"/>
    </location>
</feature>
<feature type="transmembrane region" description="Helical" evidence="6">
    <location>
        <begin position="199"/>
        <end position="221"/>
    </location>
</feature>
<comment type="caution">
    <text evidence="8">The sequence shown here is derived from an EMBL/GenBank/DDBJ whole genome shotgun (WGS) entry which is preliminary data.</text>
</comment>
<dbReference type="InterPro" id="IPR050189">
    <property type="entry name" value="MFS_Efflux_Transporters"/>
</dbReference>
<feature type="transmembrane region" description="Helical" evidence="6">
    <location>
        <begin position="126"/>
        <end position="146"/>
    </location>
</feature>
<feature type="transmembrane region" description="Helical" evidence="6">
    <location>
        <begin position="38"/>
        <end position="62"/>
    </location>
</feature>
<keyword evidence="2" id="KW-1003">Cell membrane</keyword>
<feature type="transmembrane region" description="Helical" evidence="6">
    <location>
        <begin position="320"/>
        <end position="346"/>
    </location>
</feature>
<dbReference type="PROSITE" id="PS50850">
    <property type="entry name" value="MFS"/>
    <property type="match status" value="1"/>
</dbReference>
<dbReference type="PANTHER" id="PTHR43124:SF3">
    <property type="entry name" value="CHLORAMPHENICOL EFFLUX PUMP RV0191"/>
    <property type="match status" value="1"/>
</dbReference>
<keyword evidence="9" id="KW-1185">Reference proteome</keyword>
<comment type="subcellular location">
    <subcellularLocation>
        <location evidence="1">Cell membrane</location>
        <topology evidence="1">Multi-pass membrane protein</topology>
    </subcellularLocation>
</comment>
<evidence type="ECO:0000256" key="2">
    <source>
        <dbReference type="ARBA" id="ARBA00022475"/>
    </source>
</evidence>
<keyword evidence="5 6" id="KW-0472">Membrane</keyword>
<dbReference type="InterPro" id="IPR020846">
    <property type="entry name" value="MFS_dom"/>
</dbReference>
<dbReference type="Proteomes" id="UP001602013">
    <property type="component" value="Unassembled WGS sequence"/>
</dbReference>
<evidence type="ECO:0000313" key="9">
    <source>
        <dbReference type="Proteomes" id="UP001602013"/>
    </source>
</evidence>
<evidence type="ECO:0000256" key="5">
    <source>
        <dbReference type="ARBA" id="ARBA00023136"/>
    </source>
</evidence>
<evidence type="ECO:0000259" key="7">
    <source>
        <dbReference type="PROSITE" id="PS50850"/>
    </source>
</evidence>
<dbReference type="PANTHER" id="PTHR43124">
    <property type="entry name" value="PURINE EFFLUX PUMP PBUE"/>
    <property type="match status" value="1"/>
</dbReference>
<feature type="transmembrane region" description="Helical" evidence="6">
    <location>
        <begin position="288"/>
        <end position="308"/>
    </location>
</feature>
<dbReference type="RefSeq" id="WP_387416807.1">
    <property type="nucleotide sequence ID" value="NZ_JBIASD010000033.1"/>
</dbReference>
<name>A0ABW6T0J3_9ACTN</name>
<evidence type="ECO:0000256" key="3">
    <source>
        <dbReference type="ARBA" id="ARBA00022692"/>
    </source>
</evidence>
<feature type="domain" description="Major facilitator superfamily (MFS) profile" evidence="7">
    <location>
        <begin position="4"/>
        <end position="383"/>
    </location>
</feature>
<dbReference type="Gene3D" id="1.20.1250.20">
    <property type="entry name" value="MFS general substrate transporter like domains"/>
    <property type="match status" value="1"/>
</dbReference>
<evidence type="ECO:0000313" key="8">
    <source>
        <dbReference type="EMBL" id="MFF3670587.1"/>
    </source>
</evidence>
<keyword evidence="4 6" id="KW-1133">Transmembrane helix</keyword>
<reference evidence="8 9" key="1">
    <citation type="submission" date="2024-10" db="EMBL/GenBank/DDBJ databases">
        <title>The Natural Products Discovery Center: Release of the First 8490 Sequenced Strains for Exploring Actinobacteria Biosynthetic Diversity.</title>
        <authorList>
            <person name="Kalkreuter E."/>
            <person name="Kautsar S.A."/>
            <person name="Yang D."/>
            <person name="Bader C.D."/>
            <person name="Teijaro C.N."/>
            <person name="Fluegel L."/>
            <person name="Davis C.M."/>
            <person name="Simpson J.R."/>
            <person name="Lauterbach L."/>
            <person name="Steele A.D."/>
            <person name="Gui C."/>
            <person name="Meng S."/>
            <person name="Li G."/>
            <person name="Viehrig K."/>
            <person name="Ye F."/>
            <person name="Su P."/>
            <person name="Kiefer A.F."/>
            <person name="Nichols A."/>
            <person name="Cepeda A.J."/>
            <person name="Yan W."/>
            <person name="Fan B."/>
            <person name="Jiang Y."/>
            <person name="Adhikari A."/>
            <person name="Zheng C.-J."/>
            <person name="Schuster L."/>
            <person name="Cowan T.M."/>
            <person name="Smanski M.J."/>
            <person name="Chevrette M.G."/>
            <person name="De Carvalho L.P.S."/>
            <person name="Shen B."/>
        </authorList>
    </citation>
    <scope>NUCLEOTIDE SEQUENCE [LARGE SCALE GENOMIC DNA]</scope>
    <source>
        <strain evidence="8 9">NPDC002173</strain>
    </source>
</reference>